<feature type="region of interest" description="Disordered" evidence="1">
    <location>
        <begin position="185"/>
        <end position="204"/>
    </location>
</feature>
<name>A0A699ZF09_HAELA</name>
<dbReference type="Proteomes" id="UP000485058">
    <property type="component" value="Unassembled WGS sequence"/>
</dbReference>
<proteinExistence type="predicted"/>
<feature type="region of interest" description="Disordered" evidence="1">
    <location>
        <begin position="123"/>
        <end position="172"/>
    </location>
</feature>
<sequence>MSSCCSCRASGGWESRLASASFETQSPPKVRAVRLGKLSSRCRARPDLHCCTIVQLCQGLQGWSRLLAVALAVLLLWLPQGKSQLACSGLQGCDNTGSEQLVAALRTQLDAQGWDVQQVGLGEGAAAGRGKSPSRSTLASHETEGDAHRVLPMHPFSAPPHPPTRVGIPAPAPVSLASCHRLPPASSLQPLGQQPARVPDGLGQGCSWLRRRGGQGCRGQHQGSEPAVAQAELPGSSRPPGSPEAGWQQGRGQHTGLRQKAVAAEPEQAVVGLQSKPLPQPLPHPAALGMACMLAEIRPGTP</sequence>
<feature type="region of interest" description="Disordered" evidence="1">
    <location>
        <begin position="212"/>
        <end position="268"/>
    </location>
</feature>
<keyword evidence="3" id="KW-1185">Reference proteome</keyword>
<comment type="caution">
    <text evidence="2">The sequence shown here is derived from an EMBL/GenBank/DDBJ whole genome shotgun (WGS) entry which is preliminary data.</text>
</comment>
<dbReference type="AlphaFoldDB" id="A0A699ZF09"/>
<accession>A0A699ZF09</accession>
<reference evidence="2 3" key="1">
    <citation type="submission" date="2020-02" db="EMBL/GenBank/DDBJ databases">
        <title>Draft genome sequence of Haematococcus lacustris strain NIES-144.</title>
        <authorList>
            <person name="Morimoto D."/>
            <person name="Nakagawa S."/>
            <person name="Yoshida T."/>
            <person name="Sawayama S."/>
        </authorList>
    </citation>
    <scope>NUCLEOTIDE SEQUENCE [LARGE SCALE GENOMIC DNA]</scope>
    <source>
        <strain evidence="2 3">NIES-144</strain>
    </source>
</reference>
<protein>
    <submittedName>
        <fullName evidence="2">Uncharacterized protein</fullName>
    </submittedName>
</protein>
<evidence type="ECO:0000313" key="3">
    <source>
        <dbReference type="Proteomes" id="UP000485058"/>
    </source>
</evidence>
<evidence type="ECO:0000313" key="2">
    <source>
        <dbReference type="EMBL" id="GFH14142.1"/>
    </source>
</evidence>
<organism evidence="2 3">
    <name type="scientific">Haematococcus lacustris</name>
    <name type="common">Green alga</name>
    <name type="synonym">Haematococcus pluvialis</name>
    <dbReference type="NCBI Taxonomy" id="44745"/>
    <lineage>
        <taxon>Eukaryota</taxon>
        <taxon>Viridiplantae</taxon>
        <taxon>Chlorophyta</taxon>
        <taxon>core chlorophytes</taxon>
        <taxon>Chlorophyceae</taxon>
        <taxon>CS clade</taxon>
        <taxon>Chlamydomonadales</taxon>
        <taxon>Haematococcaceae</taxon>
        <taxon>Haematococcus</taxon>
    </lineage>
</organism>
<gene>
    <name evidence="2" type="ORF">HaLaN_10139</name>
</gene>
<dbReference type="EMBL" id="BLLF01000691">
    <property type="protein sequence ID" value="GFH14142.1"/>
    <property type="molecule type" value="Genomic_DNA"/>
</dbReference>
<evidence type="ECO:0000256" key="1">
    <source>
        <dbReference type="SAM" id="MobiDB-lite"/>
    </source>
</evidence>